<dbReference type="PROSITE" id="PS51387">
    <property type="entry name" value="FAD_PCMH"/>
    <property type="match status" value="1"/>
</dbReference>
<sequence length="607" mass="65476">MRLTKTVSIAILVESALGAVLQTTTNAAQCRCSPSDPCWPSQSQWASLNASVSGNLIALRPVAHVCHDPGYDAAVCKASMALSESSVWRDQNPGAVQWTNWEAWPERNQTCSFDLPREVPCRQGRVSLFSVVAESAQHIQEAVRFAATHNIRLAIKNTGHCFLGRSSAPESLQIATYKMKKMEFIDDFVPEGSSNNKSMGSAVTLGAGVVLMDIYTETSRRNLTAVVGLSHTVGAAGGYIQGGGHSPLGPWKGMASDNALQFEVVTADSKLLVANEFQNRDLFWALRGGGGGTFGVVVAVTIRTFPDVPALALMSDIALPGPADDRFWNILAALHQRLPALADVGGSGYYFFLPNSVQNGTSTASITIAMFFPNKTDQAPIARIVDSFISDARESAPSANYTLQLAPTLGGSIAYELAKTPYDPTGGIAIIGSRLISRKLLSQKDGAQRLGRALRDIYDGSGNKTGYTGHFIADGAVARNAGKVKSALNPAWRKTITHIAFGRDWAPDATLAEQKAVRDKLTNVEVPMLKALEKGMGAYLNEADAFEADFQESFWGDNYNRLYRIKQHVDPKGLFITRSGVGSEDWDADGLCRVRKPSTNDVSQLRL</sequence>
<dbReference type="STRING" id="43265.A0A545VY65"/>
<evidence type="ECO:0000256" key="1">
    <source>
        <dbReference type="ARBA" id="ARBA00005466"/>
    </source>
</evidence>
<dbReference type="Pfam" id="PF08031">
    <property type="entry name" value="BBE"/>
    <property type="match status" value="1"/>
</dbReference>
<comment type="caution">
    <text evidence="5">The sequence shown here is derived from an EMBL/GenBank/DDBJ whole genome shotgun (WGS) entry which is preliminary data.</text>
</comment>
<dbReference type="Proteomes" id="UP000315783">
    <property type="component" value="Unassembled WGS sequence"/>
</dbReference>
<dbReference type="AlphaFoldDB" id="A0A545VY65"/>
<keyword evidence="2" id="KW-0560">Oxidoreductase</keyword>
<dbReference type="EMBL" id="SPUK01000009">
    <property type="protein sequence ID" value="TQV94785.1"/>
    <property type="molecule type" value="Genomic_DNA"/>
</dbReference>
<dbReference type="InterPro" id="IPR050432">
    <property type="entry name" value="FAD-linked_Oxidoreductases_BP"/>
</dbReference>
<dbReference type="InterPro" id="IPR016169">
    <property type="entry name" value="FAD-bd_PCMH_sub2"/>
</dbReference>
<dbReference type="InterPro" id="IPR016166">
    <property type="entry name" value="FAD-bd_PCMH"/>
</dbReference>
<organism evidence="5 6">
    <name type="scientific">Cordyceps javanica</name>
    <dbReference type="NCBI Taxonomy" id="43265"/>
    <lineage>
        <taxon>Eukaryota</taxon>
        <taxon>Fungi</taxon>
        <taxon>Dikarya</taxon>
        <taxon>Ascomycota</taxon>
        <taxon>Pezizomycotina</taxon>
        <taxon>Sordariomycetes</taxon>
        <taxon>Hypocreomycetidae</taxon>
        <taxon>Hypocreales</taxon>
        <taxon>Cordycipitaceae</taxon>
        <taxon>Cordyceps</taxon>
    </lineage>
</organism>
<evidence type="ECO:0000256" key="2">
    <source>
        <dbReference type="ARBA" id="ARBA00023002"/>
    </source>
</evidence>
<dbReference type="Gene3D" id="3.30.465.10">
    <property type="match status" value="2"/>
</dbReference>
<reference evidence="5 6" key="1">
    <citation type="journal article" date="2019" name="Appl. Microbiol. Biotechnol.">
        <title>Genome sequence of Isaria javanica and comparative genome analysis insights into family S53 peptidase evolution in fungal entomopathogens.</title>
        <authorList>
            <person name="Lin R."/>
            <person name="Zhang X."/>
            <person name="Xin B."/>
            <person name="Zou M."/>
            <person name="Gao Y."/>
            <person name="Qin F."/>
            <person name="Hu Q."/>
            <person name="Xie B."/>
            <person name="Cheng X."/>
        </authorList>
    </citation>
    <scope>NUCLEOTIDE SEQUENCE [LARGE SCALE GENOMIC DNA]</scope>
    <source>
        <strain evidence="5 6">IJ1G</strain>
    </source>
</reference>
<dbReference type="OrthoDB" id="9983560at2759"/>
<evidence type="ECO:0000259" key="4">
    <source>
        <dbReference type="PROSITE" id="PS51387"/>
    </source>
</evidence>
<dbReference type="PANTHER" id="PTHR13878">
    <property type="entry name" value="GULONOLACTONE OXIDASE"/>
    <property type="match status" value="1"/>
</dbReference>
<protein>
    <submittedName>
        <fullName evidence="5">FAD binding domain-containing protein</fullName>
    </submittedName>
</protein>
<dbReference type="PANTHER" id="PTHR13878:SF155">
    <property type="entry name" value="ALCOHOL OXIDASE, PUTATIVE (AFU_ORTHOLOGUE AFUA_4G00430)-RELATED"/>
    <property type="match status" value="1"/>
</dbReference>
<name>A0A545VY65_9HYPO</name>
<dbReference type="Pfam" id="PF01565">
    <property type="entry name" value="FAD_binding_4"/>
    <property type="match status" value="1"/>
</dbReference>
<dbReference type="InterPro" id="IPR036318">
    <property type="entry name" value="FAD-bd_PCMH-like_sf"/>
</dbReference>
<dbReference type="GO" id="GO:0071949">
    <property type="term" value="F:FAD binding"/>
    <property type="evidence" value="ECO:0007669"/>
    <property type="project" value="InterPro"/>
</dbReference>
<feature type="signal peptide" evidence="3">
    <location>
        <begin position="1"/>
        <end position="18"/>
    </location>
</feature>
<dbReference type="GO" id="GO:0016491">
    <property type="term" value="F:oxidoreductase activity"/>
    <property type="evidence" value="ECO:0007669"/>
    <property type="project" value="UniProtKB-KW"/>
</dbReference>
<proteinExistence type="inferred from homology"/>
<keyword evidence="3" id="KW-0732">Signal</keyword>
<dbReference type="InterPro" id="IPR012951">
    <property type="entry name" value="BBE"/>
</dbReference>
<evidence type="ECO:0000256" key="3">
    <source>
        <dbReference type="SAM" id="SignalP"/>
    </source>
</evidence>
<accession>A0A545VY65</accession>
<evidence type="ECO:0000313" key="5">
    <source>
        <dbReference type="EMBL" id="TQV94785.1"/>
    </source>
</evidence>
<gene>
    <name evidence="5" type="ORF">IF1G_06796</name>
</gene>
<dbReference type="SUPFAM" id="SSF56176">
    <property type="entry name" value="FAD-binding/transporter-associated domain-like"/>
    <property type="match status" value="1"/>
</dbReference>
<keyword evidence="6" id="KW-1185">Reference proteome</keyword>
<dbReference type="InterPro" id="IPR006094">
    <property type="entry name" value="Oxid_FAD_bind_N"/>
</dbReference>
<evidence type="ECO:0000313" key="6">
    <source>
        <dbReference type="Proteomes" id="UP000315783"/>
    </source>
</evidence>
<comment type="similarity">
    <text evidence="1">Belongs to the oxygen-dependent FAD-linked oxidoreductase family.</text>
</comment>
<feature type="domain" description="FAD-binding PCMH-type" evidence="4">
    <location>
        <begin position="121"/>
        <end position="307"/>
    </location>
</feature>
<feature type="chain" id="PRO_5021697964" evidence="3">
    <location>
        <begin position="19"/>
        <end position="607"/>
    </location>
</feature>